<reference evidence="2" key="1">
    <citation type="journal article" date="2023" name="Commun. Biol.">
        <title>Genome analysis of Parmales, the sister group of diatoms, reveals the evolutionary specialization of diatoms from phago-mixotrophs to photoautotrophs.</title>
        <authorList>
            <person name="Ban H."/>
            <person name="Sato S."/>
            <person name="Yoshikawa S."/>
            <person name="Yamada K."/>
            <person name="Nakamura Y."/>
            <person name="Ichinomiya M."/>
            <person name="Sato N."/>
            <person name="Blanc-Mathieu R."/>
            <person name="Endo H."/>
            <person name="Kuwata A."/>
            <person name="Ogata H."/>
        </authorList>
    </citation>
    <scope>NUCLEOTIDE SEQUENCE [LARGE SCALE GENOMIC DNA]</scope>
    <source>
        <strain evidence="2">NIES 3700</strain>
    </source>
</reference>
<protein>
    <submittedName>
        <fullName evidence="1">Uncharacterized protein</fullName>
    </submittedName>
</protein>
<keyword evidence="2" id="KW-1185">Reference proteome</keyword>
<dbReference type="AlphaFoldDB" id="A0A9W7FDU6"/>
<evidence type="ECO:0000313" key="2">
    <source>
        <dbReference type="Proteomes" id="UP001165122"/>
    </source>
</evidence>
<accession>A0A9W7FDU6</accession>
<dbReference type="Proteomes" id="UP001165122">
    <property type="component" value="Unassembled WGS sequence"/>
</dbReference>
<gene>
    <name evidence="1" type="ORF">TrLO_g9865</name>
</gene>
<organism evidence="1 2">
    <name type="scientific">Triparma laevis f. longispina</name>
    <dbReference type="NCBI Taxonomy" id="1714387"/>
    <lineage>
        <taxon>Eukaryota</taxon>
        <taxon>Sar</taxon>
        <taxon>Stramenopiles</taxon>
        <taxon>Ochrophyta</taxon>
        <taxon>Bolidophyceae</taxon>
        <taxon>Parmales</taxon>
        <taxon>Triparmaceae</taxon>
        <taxon>Triparma</taxon>
    </lineage>
</organism>
<sequence>MRDPPTLQSKYSSNREDFQTEIAMLRGGEAIPRHRHIVQELEFYESGSPKAIAYPFMTPLDGIVENEALANRPDKMTR</sequence>
<proteinExistence type="predicted"/>
<evidence type="ECO:0000313" key="1">
    <source>
        <dbReference type="EMBL" id="GMI10332.1"/>
    </source>
</evidence>
<comment type="caution">
    <text evidence="1">The sequence shown here is derived from an EMBL/GenBank/DDBJ whole genome shotgun (WGS) entry which is preliminary data.</text>
</comment>
<name>A0A9W7FDU6_9STRA</name>
<dbReference type="EMBL" id="BRXW01000148">
    <property type="protein sequence ID" value="GMI10332.1"/>
    <property type="molecule type" value="Genomic_DNA"/>
</dbReference>